<gene>
    <name evidence="1" type="ORF">AVEN_129156_1</name>
</gene>
<reference evidence="1 2" key="1">
    <citation type="journal article" date="2019" name="Sci. Rep.">
        <title>Orb-weaving spider Araneus ventricosus genome elucidates the spidroin gene catalogue.</title>
        <authorList>
            <person name="Kono N."/>
            <person name="Nakamura H."/>
            <person name="Ohtoshi R."/>
            <person name="Moran D.A.P."/>
            <person name="Shinohara A."/>
            <person name="Yoshida Y."/>
            <person name="Fujiwara M."/>
            <person name="Mori M."/>
            <person name="Tomita M."/>
            <person name="Arakawa K."/>
        </authorList>
    </citation>
    <scope>NUCLEOTIDE SEQUENCE [LARGE SCALE GENOMIC DNA]</scope>
</reference>
<protein>
    <submittedName>
        <fullName evidence="1">Uncharacterized protein</fullName>
    </submittedName>
</protein>
<dbReference type="AlphaFoldDB" id="A0A4Y2LS21"/>
<comment type="caution">
    <text evidence="1">The sequence shown here is derived from an EMBL/GenBank/DDBJ whole genome shotgun (WGS) entry which is preliminary data.</text>
</comment>
<proteinExistence type="predicted"/>
<accession>A0A4Y2LS21</accession>
<dbReference type="EMBL" id="BGPR01006273">
    <property type="protein sequence ID" value="GBN17568.1"/>
    <property type="molecule type" value="Genomic_DNA"/>
</dbReference>
<name>A0A4Y2LS21_ARAVE</name>
<organism evidence="1 2">
    <name type="scientific">Araneus ventricosus</name>
    <name type="common">Orbweaver spider</name>
    <name type="synonym">Epeira ventricosa</name>
    <dbReference type="NCBI Taxonomy" id="182803"/>
    <lineage>
        <taxon>Eukaryota</taxon>
        <taxon>Metazoa</taxon>
        <taxon>Ecdysozoa</taxon>
        <taxon>Arthropoda</taxon>
        <taxon>Chelicerata</taxon>
        <taxon>Arachnida</taxon>
        <taxon>Araneae</taxon>
        <taxon>Araneomorphae</taxon>
        <taxon>Entelegynae</taxon>
        <taxon>Araneoidea</taxon>
        <taxon>Araneidae</taxon>
        <taxon>Araneus</taxon>
    </lineage>
</organism>
<evidence type="ECO:0000313" key="2">
    <source>
        <dbReference type="Proteomes" id="UP000499080"/>
    </source>
</evidence>
<sequence>MEEATILSTRTNIIVVYDYEVKPNMEEVTILSTRTNIIAVYDYEVKPNMEEATILSCKQTDHCHRWPRSKSLSSRICYEGTFEDSRPDSLNRVSGLCSSYSADWSAYLIAPLSQGGLVADPCLRGSATKLPLRTPDQRRSAMHSGLMHIKYVSKILQMVWLRAVHPFW</sequence>
<evidence type="ECO:0000313" key="1">
    <source>
        <dbReference type="EMBL" id="GBN17568.1"/>
    </source>
</evidence>
<dbReference type="Proteomes" id="UP000499080">
    <property type="component" value="Unassembled WGS sequence"/>
</dbReference>
<keyword evidence="2" id="KW-1185">Reference proteome</keyword>